<dbReference type="EMBL" id="CAJNOJ010000280">
    <property type="protein sequence ID" value="CAF1365811.1"/>
    <property type="molecule type" value="Genomic_DNA"/>
</dbReference>
<evidence type="ECO:0000256" key="1">
    <source>
        <dbReference type="ARBA" id="ARBA00005437"/>
    </source>
</evidence>
<dbReference type="OrthoDB" id="9986302at2759"/>
<comment type="caution">
    <text evidence="2">The sequence shown here is derived from an EMBL/GenBank/DDBJ whole genome shotgun (WGS) entry which is preliminary data.</text>
</comment>
<dbReference type="EMBL" id="CAJNOR010011693">
    <property type="protein sequence ID" value="CAF1663084.1"/>
    <property type="molecule type" value="Genomic_DNA"/>
</dbReference>
<organism evidence="2 5">
    <name type="scientific">Adineta ricciae</name>
    <name type="common">Rotifer</name>
    <dbReference type="NCBI Taxonomy" id="249248"/>
    <lineage>
        <taxon>Eukaryota</taxon>
        <taxon>Metazoa</taxon>
        <taxon>Spiralia</taxon>
        <taxon>Gnathifera</taxon>
        <taxon>Rotifera</taxon>
        <taxon>Eurotatoria</taxon>
        <taxon>Bdelloidea</taxon>
        <taxon>Adinetida</taxon>
        <taxon>Adinetidae</taxon>
        <taxon>Adineta</taxon>
    </lineage>
</organism>
<sequence>MTHNRHYRIQEKYIAYHPIFIVSDDENKTAYILHYQHHKFGHQLVLMDSSGTVLMNIRHIVDRHQTYDIYVVDKNGHHNLLGVFRRIGRPWHHKFLVESVYGEHQIDRMGRLSHHKYEMMHDQQLIAKINAKDDKSDDLVSIEIVADVDVMKDPFILALVMVQQTL</sequence>
<comment type="similarity">
    <text evidence="1">Belongs to the LOR family.</text>
</comment>
<evidence type="ECO:0000313" key="5">
    <source>
        <dbReference type="Proteomes" id="UP000663852"/>
    </source>
</evidence>
<dbReference type="Proteomes" id="UP000663828">
    <property type="component" value="Unassembled WGS sequence"/>
</dbReference>
<dbReference type="SUPFAM" id="SSF54518">
    <property type="entry name" value="Tubby C-terminal domain-like"/>
    <property type="match status" value="1"/>
</dbReference>
<protein>
    <submittedName>
        <fullName evidence="2">Uncharacterized protein</fullName>
    </submittedName>
</protein>
<evidence type="ECO:0000313" key="3">
    <source>
        <dbReference type="EMBL" id="CAF1663084.1"/>
    </source>
</evidence>
<evidence type="ECO:0000313" key="2">
    <source>
        <dbReference type="EMBL" id="CAF1365811.1"/>
    </source>
</evidence>
<name>A0A815IAD8_ADIRI</name>
<dbReference type="Proteomes" id="UP000663852">
    <property type="component" value="Unassembled WGS sequence"/>
</dbReference>
<reference evidence="2" key="1">
    <citation type="submission" date="2021-02" db="EMBL/GenBank/DDBJ databases">
        <authorList>
            <person name="Nowell W R."/>
        </authorList>
    </citation>
    <scope>NUCLEOTIDE SEQUENCE</scope>
</reference>
<dbReference type="Gene3D" id="2.40.160.200">
    <property type="entry name" value="LURP1-related"/>
    <property type="match status" value="1"/>
</dbReference>
<dbReference type="AlphaFoldDB" id="A0A815IAD8"/>
<evidence type="ECO:0000313" key="4">
    <source>
        <dbReference type="Proteomes" id="UP000663828"/>
    </source>
</evidence>
<proteinExistence type="inferred from homology"/>
<dbReference type="InterPro" id="IPR007612">
    <property type="entry name" value="LOR"/>
</dbReference>
<dbReference type="InterPro" id="IPR038595">
    <property type="entry name" value="LOR_sf"/>
</dbReference>
<dbReference type="Pfam" id="PF04525">
    <property type="entry name" value="LOR"/>
    <property type="match status" value="1"/>
</dbReference>
<accession>A0A815IAD8</accession>
<gene>
    <name evidence="2" type="ORF">EDS130_LOCUS34088</name>
    <name evidence="3" type="ORF">XAT740_LOCUS57255</name>
</gene>
<dbReference type="InterPro" id="IPR025659">
    <property type="entry name" value="Tubby-like_C"/>
</dbReference>
<keyword evidence="4" id="KW-1185">Reference proteome</keyword>